<gene>
    <name evidence="1" type="ORF">Gferi_21625</name>
</gene>
<organism evidence="1 2">
    <name type="scientific">Geosporobacter ferrireducens</name>
    <dbReference type="NCBI Taxonomy" id="1424294"/>
    <lineage>
        <taxon>Bacteria</taxon>
        <taxon>Bacillati</taxon>
        <taxon>Bacillota</taxon>
        <taxon>Clostridia</taxon>
        <taxon>Peptostreptococcales</taxon>
        <taxon>Thermotaleaceae</taxon>
        <taxon>Geosporobacter</taxon>
    </lineage>
</organism>
<protein>
    <submittedName>
        <fullName evidence="1">Uncharacterized protein</fullName>
    </submittedName>
</protein>
<dbReference type="AlphaFoldDB" id="A0A1D8GLV9"/>
<name>A0A1D8GLV9_9FIRM</name>
<accession>A0A1D8GLV9</accession>
<proteinExistence type="predicted"/>
<evidence type="ECO:0000313" key="1">
    <source>
        <dbReference type="EMBL" id="AOT71905.1"/>
    </source>
</evidence>
<dbReference type="KEGG" id="gfe:Gferi_21625"/>
<sequence>MRSLLLEIMSTRGEMTIEDYKGIFYSLYPEFYEDEGKIKTAYLQMLYYLDSLGHCEFDFENRKVFICKPMIVLLPGRGCMRAVLAGGRDKILIDKIQRLKDEFKDELTVSILKQERGEMELPDVIIFETLYGSILNKLADRLAIGMNTETPTAWIIAYESGNMEEFQLKFDYLPSFNVNWPRRTFDPENLFFRKNTNNFEVPYLDEYTNPISHQKKYMLATEDGITQVDRDWGRYYILNRMEKSILLYDEINQILGVPTYISLPKLLARAATLCSGMAPEKIKLNQQIGELPDKLQMDIYIGVDLTIVKIIANKVGQKLIQTRLHCGGKGEMA</sequence>
<dbReference type="STRING" id="1424294.Gferi_21625"/>
<reference evidence="1 2" key="1">
    <citation type="submission" date="2016-09" db="EMBL/GenBank/DDBJ databases">
        <title>Genomic analysis reveals versatility of anaerobic energy metabolism of Geosporobacter ferrireducens IRF9 of phylum Firmicutes.</title>
        <authorList>
            <person name="Kim S.-J."/>
        </authorList>
    </citation>
    <scope>NUCLEOTIDE SEQUENCE [LARGE SCALE GENOMIC DNA]</scope>
    <source>
        <strain evidence="1 2">IRF9</strain>
    </source>
</reference>
<keyword evidence="2" id="KW-1185">Reference proteome</keyword>
<dbReference type="EMBL" id="CP017269">
    <property type="protein sequence ID" value="AOT71905.1"/>
    <property type="molecule type" value="Genomic_DNA"/>
</dbReference>
<evidence type="ECO:0000313" key="2">
    <source>
        <dbReference type="Proteomes" id="UP000095743"/>
    </source>
</evidence>
<dbReference type="Proteomes" id="UP000095743">
    <property type="component" value="Chromosome"/>
</dbReference>